<dbReference type="GO" id="GO:0016872">
    <property type="term" value="F:intramolecular lyase activity"/>
    <property type="evidence" value="ECO:0007669"/>
    <property type="project" value="InterPro"/>
</dbReference>
<dbReference type="STRING" id="1202724.AM493_11380"/>
<keyword evidence="5 8" id="KW-1133">Transmembrane helix</keyword>
<dbReference type="GO" id="GO:0016117">
    <property type="term" value="P:carotenoid biosynthetic process"/>
    <property type="evidence" value="ECO:0007669"/>
    <property type="project" value="UniProtKB-KW"/>
</dbReference>
<dbReference type="InterPro" id="IPR017825">
    <property type="entry name" value="Lycopene_cyclase_dom"/>
</dbReference>
<evidence type="ECO:0000256" key="3">
    <source>
        <dbReference type="ARBA" id="ARBA00022692"/>
    </source>
</evidence>
<feature type="transmembrane region" description="Helical" evidence="8">
    <location>
        <begin position="132"/>
        <end position="152"/>
    </location>
</feature>
<feature type="domain" description="Lycopene cyclase" evidence="9">
    <location>
        <begin position="131"/>
        <end position="238"/>
    </location>
</feature>
<keyword evidence="6 8" id="KW-0472">Membrane</keyword>
<evidence type="ECO:0000256" key="7">
    <source>
        <dbReference type="ARBA" id="ARBA00023235"/>
    </source>
</evidence>
<evidence type="ECO:0000256" key="2">
    <source>
        <dbReference type="ARBA" id="ARBA00004829"/>
    </source>
</evidence>
<comment type="pathway">
    <text evidence="2">Carotenoid biosynthesis.</text>
</comment>
<proteinExistence type="predicted"/>
<evidence type="ECO:0000256" key="8">
    <source>
        <dbReference type="SAM" id="Phobius"/>
    </source>
</evidence>
<evidence type="ECO:0000256" key="6">
    <source>
        <dbReference type="ARBA" id="ARBA00023136"/>
    </source>
</evidence>
<organism evidence="10 11">
    <name type="scientific">Flavobacterium akiainvivens</name>
    <dbReference type="NCBI Taxonomy" id="1202724"/>
    <lineage>
        <taxon>Bacteria</taxon>
        <taxon>Pseudomonadati</taxon>
        <taxon>Bacteroidota</taxon>
        <taxon>Flavobacteriia</taxon>
        <taxon>Flavobacteriales</taxon>
        <taxon>Flavobacteriaceae</taxon>
        <taxon>Flavobacterium</taxon>
    </lineage>
</organism>
<keyword evidence="11" id="KW-1185">Reference proteome</keyword>
<sequence>MSTHWYYILVNLACFMVPFIFSFHPKLKFYLKWKAFVIGALAMMAVFIPWDVYFTSQGIWGFNTKYTSGLFIGNLPVEEWFFFICIPYACLFTYHCIGVLVKKVPFAAVCKALAWIFAIASILIAGLNMGKWYAFTAHLFCGVFLLLHLLWLKSSYLPRFIFVFILILPPFLASNGVLTGVDFWNYPFINTNPEGIAEKIVWYNNNHNLGLRLFTMPADDLAYGLTMLLLCVTVFEWLNKKENPDVTQGLPKS</sequence>
<dbReference type="Proteomes" id="UP000037755">
    <property type="component" value="Unassembled WGS sequence"/>
</dbReference>
<comment type="caution">
    <text evidence="10">The sequence shown here is derived from an EMBL/GenBank/DDBJ whole genome shotgun (WGS) entry which is preliminary data.</text>
</comment>
<feature type="transmembrane region" description="Helical" evidence="8">
    <location>
        <begin position="35"/>
        <end position="60"/>
    </location>
</feature>
<name>A0A0M8MIM0_9FLAO</name>
<evidence type="ECO:0000256" key="4">
    <source>
        <dbReference type="ARBA" id="ARBA00022746"/>
    </source>
</evidence>
<dbReference type="GO" id="GO:0016020">
    <property type="term" value="C:membrane"/>
    <property type="evidence" value="ECO:0007669"/>
    <property type="project" value="UniProtKB-SubCell"/>
</dbReference>
<evidence type="ECO:0000256" key="1">
    <source>
        <dbReference type="ARBA" id="ARBA00004141"/>
    </source>
</evidence>
<evidence type="ECO:0000256" key="5">
    <source>
        <dbReference type="ARBA" id="ARBA00022989"/>
    </source>
</evidence>
<dbReference type="GO" id="GO:0045436">
    <property type="term" value="F:lycopene beta cyclase activity"/>
    <property type="evidence" value="ECO:0007669"/>
    <property type="project" value="UniProtKB-ARBA"/>
</dbReference>
<dbReference type="OrthoDB" id="5195186at2"/>
<reference evidence="10 11" key="1">
    <citation type="submission" date="2015-08" db="EMBL/GenBank/DDBJ databases">
        <title>Whole genome sequence of Flavobacterium akiainvivens IK-1T, from decaying Wikstroemia oahuensis, an endemic Hawaiian shrub.</title>
        <authorList>
            <person name="Wan X."/>
            <person name="Hou S."/>
            <person name="Saito J."/>
            <person name="Donachie S."/>
        </authorList>
    </citation>
    <scope>NUCLEOTIDE SEQUENCE [LARGE SCALE GENOMIC DNA]</scope>
    <source>
        <strain evidence="10 11">IK-1</strain>
    </source>
</reference>
<evidence type="ECO:0000259" key="9">
    <source>
        <dbReference type="Pfam" id="PF18916"/>
    </source>
</evidence>
<protein>
    <recommendedName>
        <fullName evidence="9">Lycopene cyclase domain-containing protein</fullName>
    </recommendedName>
</protein>
<dbReference type="EMBL" id="LIYD01000005">
    <property type="protein sequence ID" value="KOS06567.1"/>
    <property type="molecule type" value="Genomic_DNA"/>
</dbReference>
<comment type="subcellular location">
    <subcellularLocation>
        <location evidence="1">Membrane</location>
        <topology evidence="1">Multi-pass membrane protein</topology>
    </subcellularLocation>
</comment>
<feature type="transmembrane region" description="Helical" evidence="8">
    <location>
        <begin position="159"/>
        <end position="178"/>
    </location>
</feature>
<dbReference type="Pfam" id="PF18916">
    <property type="entry name" value="Lycopene_cyc"/>
    <property type="match status" value="2"/>
</dbReference>
<feature type="transmembrane region" description="Helical" evidence="8">
    <location>
        <begin position="6"/>
        <end position="23"/>
    </location>
</feature>
<gene>
    <name evidence="10" type="ORF">AM493_11380</name>
</gene>
<evidence type="ECO:0000313" key="11">
    <source>
        <dbReference type="Proteomes" id="UP000037755"/>
    </source>
</evidence>
<accession>A0A0M8MIM0</accession>
<feature type="transmembrane region" description="Helical" evidence="8">
    <location>
        <begin position="108"/>
        <end position="126"/>
    </location>
</feature>
<dbReference type="RefSeq" id="WP_074961344.1">
    <property type="nucleotide sequence ID" value="NZ_FOYA01000001.1"/>
</dbReference>
<feature type="transmembrane region" description="Helical" evidence="8">
    <location>
        <begin position="80"/>
        <end position="101"/>
    </location>
</feature>
<dbReference type="AlphaFoldDB" id="A0A0M8MIM0"/>
<dbReference type="PATRIC" id="fig|1202724.3.peg.2361"/>
<keyword evidence="4" id="KW-0125">Carotenoid biosynthesis</keyword>
<keyword evidence="3 8" id="KW-0812">Transmembrane</keyword>
<feature type="domain" description="Lycopene cyclase" evidence="9">
    <location>
        <begin position="5"/>
        <end position="97"/>
    </location>
</feature>
<keyword evidence="7" id="KW-0413">Isomerase</keyword>
<feature type="transmembrane region" description="Helical" evidence="8">
    <location>
        <begin position="221"/>
        <end position="238"/>
    </location>
</feature>
<evidence type="ECO:0000313" key="10">
    <source>
        <dbReference type="EMBL" id="KOS06567.1"/>
    </source>
</evidence>
<dbReference type="NCBIfam" id="TIGR03462">
    <property type="entry name" value="CarR_dom_SF"/>
    <property type="match status" value="1"/>
</dbReference>